<name>A0AAV5R9D8_PICKL</name>
<feature type="region of interest" description="Disordered" evidence="10">
    <location>
        <begin position="1"/>
        <end position="26"/>
    </location>
</feature>
<protein>
    <recommendedName>
        <fullName evidence="11">C2H2-type domain-containing protein</fullName>
    </recommendedName>
</protein>
<dbReference type="GO" id="GO:0008270">
    <property type="term" value="F:zinc ion binding"/>
    <property type="evidence" value="ECO:0007669"/>
    <property type="project" value="UniProtKB-KW"/>
</dbReference>
<feature type="region of interest" description="Disordered" evidence="10">
    <location>
        <begin position="250"/>
        <end position="314"/>
    </location>
</feature>
<dbReference type="Gene3D" id="3.30.160.60">
    <property type="entry name" value="Classic Zinc Finger"/>
    <property type="match status" value="2"/>
</dbReference>
<dbReference type="PANTHER" id="PTHR47428:SF1">
    <property type="entry name" value="REGULATORY PROTEIN MIG1-RELATED"/>
    <property type="match status" value="1"/>
</dbReference>
<evidence type="ECO:0000256" key="3">
    <source>
        <dbReference type="ARBA" id="ARBA00022737"/>
    </source>
</evidence>
<dbReference type="InterPro" id="IPR013087">
    <property type="entry name" value="Znf_C2H2_type"/>
</dbReference>
<dbReference type="EMBL" id="BTGB01000009">
    <property type="protein sequence ID" value="GMM48174.1"/>
    <property type="molecule type" value="Genomic_DNA"/>
</dbReference>
<organism evidence="12 13">
    <name type="scientific">Pichia kluyveri</name>
    <name type="common">Yeast</name>
    <dbReference type="NCBI Taxonomy" id="36015"/>
    <lineage>
        <taxon>Eukaryota</taxon>
        <taxon>Fungi</taxon>
        <taxon>Dikarya</taxon>
        <taxon>Ascomycota</taxon>
        <taxon>Saccharomycotina</taxon>
        <taxon>Pichiomycetes</taxon>
        <taxon>Pichiales</taxon>
        <taxon>Pichiaceae</taxon>
        <taxon>Pichia</taxon>
    </lineage>
</organism>
<accession>A0AAV5R9D8</accession>
<dbReference type="GO" id="GO:0005737">
    <property type="term" value="C:cytoplasm"/>
    <property type="evidence" value="ECO:0007669"/>
    <property type="project" value="TreeGrafter"/>
</dbReference>
<feature type="compositionally biased region" description="Basic residues" evidence="10">
    <location>
        <begin position="724"/>
        <end position="734"/>
    </location>
</feature>
<evidence type="ECO:0000256" key="4">
    <source>
        <dbReference type="ARBA" id="ARBA00022771"/>
    </source>
</evidence>
<dbReference type="Proteomes" id="UP001378960">
    <property type="component" value="Unassembled WGS sequence"/>
</dbReference>
<evidence type="ECO:0000256" key="8">
    <source>
        <dbReference type="ARBA" id="ARBA00023242"/>
    </source>
</evidence>
<dbReference type="SUPFAM" id="SSF57667">
    <property type="entry name" value="beta-beta-alpha zinc fingers"/>
    <property type="match status" value="1"/>
</dbReference>
<feature type="compositionally biased region" description="Polar residues" evidence="10">
    <location>
        <begin position="621"/>
        <end position="637"/>
    </location>
</feature>
<feature type="domain" description="C2H2-type" evidence="11">
    <location>
        <begin position="772"/>
        <end position="799"/>
    </location>
</feature>
<proteinExistence type="predicted"/>
<dbReference type="PROSITE" id="PS50157">
    <property type="entry name" value="ZINC_FINGER_C2H2_2"/>
    <property type="match status" value="2"/>
</dbReference>
<dbReference type="SMART" id="SM00355">
    <property type="entry name" value="ZnF_C2H2"/>
    <property type="match status" value="2"/>
</dbReference>
<feature type="region of interest" description="Disordered" evidence="10">
    <location>
        <begin position="566"/>
        <end position="589"/>
    </location>
</feature>
<dbReference type="Pfam" id="PF00096">
    <property type="entry name" value="zf-C2H2"/>
    <property type="match status" value="1"/>
</dbReference>
<dbReference type="PROSITE" id="PS00028">
    <property type="entry name" value="ZINC_FINGER_C2H2_1"/>
    <property type="match status" value="2"/>
</dbReference>
<feature type="compositionally biased region" description="Polar residues" evidence="10">
    <location>
        <begin position="251"/>
        <end position="268"/>
    </location>
</feature>
<gene>
    <name evidence="12" type="ORF">DAPK24_047720</name>
</gene>
<evidence type="ECO:0000313" key="12">
    <source>
        <dbReference type="EMBL" id="GMM48174.1"/>
    </source>
</evidence>
<keyword evidence="13" id="KW-1185">Reference proteome</keyword>
<dbReference type="GO" id="GO:0005634">
    <property type="term" value="C:nucleus"/>
    <property type="evidence" value="ECO:0007669"/>
    <property type="project" value="UniProtKB-SubCell"/>
</dbReference>
<evidence type="ECO:0000256" key="1">
    <source>
        <dbReference type="ARBA" id="ARBA00004123"/>
    </source>
</evidence>
<keyword evidence="7" id="KW-0804">Transcription</keyword>
<feature type="domain" description="C2H2-type" evidence="11">
    <location>
        <begin position="800"/>
        <end position="829"/>
    </location>
</feature>
<feature type="region of interest" description="Disordered" evidence="10">
    <location>
        <begin position="609"/>
        <end position="638"/>
    </location>
</feature>
<comment type="subcellular location">
    <subcellularLocation>
        <location evidence="1">Nucleus</location>
    </subcellularLocation>
</comment>
<dbReference type="AlphaFoldDB" id="A0AAV5R9D8"/>
<keyword evidence="5" id="KW-0862">Zinc</keyword>
<evidence type="ECO:0000256" key="2">
    <source>
        <dbReference type="ARBA" id="ARBA00022723"/>
    </source>
</evidence>
<sequence>MMSSSPPHNSNSGYNPYIPNNDYQITSSPSFNENLNLQLQNADYDNNYQYDEQLNNYTTNNNDNDSRLNPSISDNSINLEYKGKPMSQRSSVSHIEGQVQGQFSNMENVDSETVPNSTRNSSIHQINPNDDQLSLMNSSNNHYQYNSNFMSMTPQYNSMQESINDPSYNDFVPASIQSNSDNNLNFTVSSPHINPSMTNSTTSSSFNSLYYSHQALSNNSISSGLQQQQQQQNDTPLQPSRRLSVSVMHNGLTTTPSTTPLRKQNNLTPRLAPNYGQVYSHRRSKSKLSTDKSPNTGNPFYNPPSFLSPKVQKKSHRKNISITNSISLTHLDTDLNLQNLHNLNYVGSPRETPLRTPGKGLINNSYYGDLDPDDMDSTIHNNLDIDNIDDRIDITLDQTLHEKADESDNYNDLFGSHLSSNLDNTFIVPNIIEKEKFNNRLVQTSNDLNRVLKADGSNDKNVLKNVSLNARANRNIEDKVEKADNMNKTNRHTTDSILDSVASGYSNMDYIDELFPSDQSTVGSLQPNLLFNQNQSQINDRNAIHNQSQSNQQNLVNNDIFVDDTQSNFNHSRSSYQYKPSSSNSSPELLQSSLQYQLQYQFNEKSMTSLPSPNVVPPTRYMNTSSVPQTRHGSTIIDSKLQRSRSSFNLSEIAASKESKKYSTDYLESYDEISEIDSNLSSNVIPKSASLQEVAEKASSKARKHNESNSSNDNNINDETTHKTITRSRSKSKRSSLNLANIKHPEKLDLPQQSARSKSRTKKTNHDDKKIHECPLCHMRFQRPEHVKRHMLSHSSEKPFACPEEGCGKRFNRNDNLKQHLRNIHKKKI</sequence>
<feature type="compositionally biased region" description="Low complexity" evidence="10">
    <location>
        <begin position="708"/>
        <end position="718"/>
    </location>
</feature>
<evidence type="ECO:0000256" key="9">
    <source>
        <dbReference type="PROSITE-ProRule" id="PRU00042"/>
    </source>
</evidence>
<evidence type="ECO:0000256" key="6">
    <source>
        <dbReference type="ARBA" id="ARBA00023015"/>
    </source>
</evidence>
<evidence type="ECO:0000313" key="13">
    <source>
        <dbReference type="Proteomes" id="UP001378960"/>
    </source>
</evidence>
<evidence type="ECO:0000256" key="10">
    <source>
        <dbReference type="SAM" id="MobiDB-lite"/>
    </source>
</evidence>
<feature type="compositionally biased region" description="Low complexity" evidence="10">
    <location>
        <begin position="572"/>
        <end position="589"/>
    </location>
</feature>
<dbReference type="GO" id="GO:0000978">
    <property type="term" value="F:RNA polymerase II cis-regulatory region sequence-specific DNA binding"/>
    <property type="evidence" value="ECO:0007669"/>
    <property type="project" value="TreeGrafter"/>
</dbReference>
<keyword evidence="2" id="KW-0479">Metal-binding</keyword>
<dbReference type="FunFam" id="3.30.160.60:FF:000072">
    <property type="entry name" value="zinc finger protein 143 isoform X1"/>
    <property type="match status" value="1"/>
</dbReference>
<keyword evidence="6" id="KW-0805">Transcription regulation</keyword>
<dbReference type="InterPro" id="IPR036236">
    <property type="entry name" value="Znf_C2H2_sf"/>
</dbReference>
<evidence type="ECO:0000259" key="11">
    <source>
        <dbReference type="PROSITE" id="PS50157"/>
    </source>
</evidence>
<feature type="compositionally biased region" description="Low complexity" evidence="10">
    <location>
        <begin position="1"/>
        <end position="16"/>
    </location>
</feature>
<dbReference type="PANTHER" id="PTHR47428">
    <property type="entry name" value="REGULATORY PROTEIN MIG1-RELATED"/>
    <property type="match status" value="1"/>
</dbReference>
<keyword evidence="3" id="KW-0677">Repeat</keyword>
<keyword evidence="4 9" id="KW-0863">Zinc-finger</keyword>
<keyword evidence="8" id="KW-0539">Nucleus</keyword>
<reference evidence="12 13" key="1">
    <citation type="journal article" date="2023" name="Elife">
        <title>Identification of key yeast species and microbe-microbe interactions impacting larval growth of Drosophila in the wild.</title>
        <authorList>
            <person name="Mure A."/>
            <person name="Sugiura Y."/>
            <person name="Maeda R."/>
            <person name="Honda K."/>
            <person name="Sakurai N."/>
            <person name="Takahashi Y."/>
            <person name="Watada M."/>
            <person name="Katoh T."/>
            <person name="Gotoh A."/>
            <person name="Gotoh Y."/>
            <person name="Taniguchi I."/>
            <person name="Nakamura K."/>
            <person name="Hayashi T."/>
            <person name="Katayama T."/>
            <person name="Uemura T."/>
            <person name="Hattori Y."/>
        </authorList>
    </citation>
    <scope>NUCLEOTIDE SEQUENCE [LARGE SCALE GENOMIC DNA]</scope>
    <source>
        <strain evidence="12 13">PK-24</strain>
    </source>
</reference>
<evidence type="ECO:0000256" key="7">
    <source>
        <dbReference type="ARBA" id="ARBA00023163"/>
    </source>
</evidence>
<evidence type="ECO:0000256" key="5">
    <source>
        <dbReference type="ARBA" id="ARBA00022833"/>
    </source>
</evidence>
<dbReference type="InterPro" id="IPR051007">
    <property type="entry name" value="creA/MIG_C2H2-ZnF"/>
</dbReference>
<dbReference type="GO" id="GO:0000433">
    <property type="term" value="P:carbon catabolite repression of transcription from RNA polymerase II promoter by glucose"/>
    <property type="evidence" value="ECO:0007669"/>
    <property type="project" value="TreeGrafter"/>
</dbReference>
<feature type="region of interest" description="Disordered" evidence="10">
    <location>
        <begin position="691"/>
        <end position="771"/>
    </location>
</feature>
<dbReference type="GO" id="GO:0000981">
    <property type="term" value="F:DNA-binding transcription factor activity, RNA polymerase II-specific"/>
    <property type="evidence" value="ECO:0007669"/>
    <property type="project" value="UniProtKB-ARBA"/>
</dbReference>
<comment type="caution">
    <text evidence="12">The sequence shown here is derived from an EMBL/GenBank/DDBJ whole genome shotgun (WGS) entry which is preliminary data.</text>
</comment>